<dbReference type="Pfam" id="PF13419">
    <property type="entry name" value="HAD_2"/>
    <property type="match status" value="1"/>
</dbReference>
<dbReference type="SUPFAM" id="SSF56784">
    <property type="entry name" value="HAD-like"/>
    <property type="match status" value="1"/>
</dbReference>
<dbReference type="InterPro" id="IPR023198">
    <property type="entry name" value="PGP-like_dom2"/>
</dbReference>
<feature type="region of interest" description="Disordered" evidence="1">
    <location>
        <begin position="384"/>
        <end position="408"/>
    </location>
</feature>
<dbReference type="InterPro" id="IPR006439">
    <property type="entry name" value="HAD-SF_hydro_IA"/>
</dbReference>
<dbReference type="STRING" id="105231.A0A1Y1IK59"/>
<dbReference type="InterPro" id="IPR041492">
    <property type="entry name" value="HAD_2"/>
</dbReference>
<evidence type="ECO:0000256" key="1">
    <source>
        <dbReference type="SAM" id="MobiDB-lite"/>
    </source>
</evidence>
<accession>A0A1Y1IK59</accession>
<dbReference type="CDD" id="cd07505">
    <property type="entry name" value="HAD_BPGM-like"/>
    <property type="match status" value="1"/>
</dbReference>
<keyword evidence="3" id="KW-1185">Reference proteome</keyword>
<name>A0A1Y1IK59_KLENI</name>
<dbReference type="OMA" id="MGLNKYF"/>
<dbReference type="Gene3D" id="3.40.50.1000">
    <property type="entry name" value="HAD superfamily/HAD-like"/>
    <property type="match status" value="1"/>
</dbReference>
<evidence type="ECO:0000313" key="2">
    <source>
        <dbReference type="EMBL" id="GAQ91255.1"/>
    </source>
</evidence>
<sequence length="408" mass="45445">MAACSTSVLRCDLGTFQAAAHVSHCPPRADGTCSVWPVAWPVSPGQPGWRTTPARRAAARRGPLWPPVTQPHPCPHRCADGRWQSRQGRRLHGPTMVAGDDRMLGDGPYFRTGGTFGEERIGAEHGEGFTTIRPSGQALRVDVDFLNEKMRKRGRQRMRFQVRPDEAFGLVYSWEGVLADTRPSHTETWRRLAEEEGRPVPDYSRPVHSIPPERVITQVLGWTREPEEVARLVVRASELYCQEVAKLRAPQAGLREWLQALRTAGVPCAVTSALSRATVVAMLDAWGLRHFFQAVVTNEDGMEAISQRFLSAALKLDRAPNSCVVFEDDPRGIAAAHNCTMKAVALVGTHPAYELEQADLTVSNFSELSVINLRRLFANQGAEFMDPLKQPRNQSPPRRRNRNDMIPP</sequence>
<reference evidence="2 3" key="1">
    <citation type="journal article" date="2014" name="Nat. Commun.">
        <title>Klebsormidium flaccidum genome reveals primary factors for plant terrestrial adaptation.</title>
        <authorList>
            <person name="Hori K."/>
            <person name="Maruyama F."/>
            <person name="Fujisawa T."/>
            <person name="Togashi T."/>
            <person name="Yamamoto N."/>
            <person name="Seo M."/>
            <person name="Sato S."/>
            <person name="Yamada T."/>
            <person name="Mori H."/>
            <person name="Tajima N."/>
            <person name="Moriyama T."/>
            <person name="Ikeuchi M."/>
            <person name="Watanabe M."/>
            <person name="Wada H."/>
            <person name="Kobayashi K."/>
            <person name="Saito M."/>
            <person name="Masuda T."/>
            <person name="Sasaki-Sekimoto Y."/>
            <person name="Mashiguchi K."/>
            <person name="Awai K."/>
            <person name="Shimojima M."/>
            <person name="Masuda S."/>
            <person name="Iwai M."/>
            <person name="Nobusawa T."/>
            <person name="Narise T."/>
            <person name="Kondo S."/>
            <person name="Saito H."/>
            <person name="Sato R."/>
            <person name="Murakawa M."/>
            <person name="Ihara Y."/>
            <person name="Oshima-Yamada Y."/>
            <person name="Ohtaka K."/>
            <person name="Satoh M."/>
            <person name="Sonobe K."/>
            <person name="Ishii M."/>
            <person name="Ohtani R."/>
            <person name="Kanamori-Sato M."/>
            <person name="Honoki R."/>
            <person name="Miyazaki D."/>
            <person name="Mochizuki H."/>
            <person name="Umetsu J."/>
            <person name="Higashi K."/>
            <person name="Shibata D."/>
            <person name="Kamiya Y."/>
            <person name="Sato N."/>
            <person name="Nakamura Y."/>
            <person name="Tabata S."/>
            <person name="Ida S."/>
            <person name="Kurokawa K."/>
            <person name="Ohta H."/>
        </authorList>
    </citation>
    <scope>NUCLEOTIDE SEQUENCE [LARGE SCALE GENOMIC DNA]</scope>
    <source>
        <strain evidence="2 3">NIES-2285</strain>
    </source>
</reference>
<dbReference type="AlphaFoldDB" id="A0A1Y1IK59"/>
<dbReference type="InterPro" id="IPR023214">
    <property type="entry name" value="HAD_sf"/>
</dbReference>
<dbReference type="NCBIfam" id="TIGR01509">
    <property type="entry name" value="HAD-SF-IA-v3"/>
    <property type="match status" value="1"/>
</dbReference>
<dbReference type="Gene3D" id="1.10.150.240">
    <property type="entry name" value="Putative phosphatase, domain 2"/>
    <property type="match status" value="1"/>
</dbReference>
<proteinExistence type="predicted"/>
<organism evidence="2 3">
    <name type="scientific">Klebsormidium nitens</name>
    <name type="common">Green alga</name>
    <name type="synonym">Ulothrix nitens</name>
    <dbReference type="NCBI Taxonomy" id="105231"/>
    <lineage>
        <taxon>Eukaryota</taxon>
        <taxon>Viridiplantae</taxon>
        <taxon>Streptophyta</taxon>
        <taxon>Klebsormidiophyceae</taxon>
        <taxon>Klebsormidiales</taxon>
        <taxon>Klebsormidiaceae</taxon>
        <taxon>Klebsormidium</taxon>
    </lineage>
</organism>
<dbReference type="GO" id="GO:0016787">
    <property type="term" value="F:hydrolase activity"/>
    <property type="evidence" value="ECO:0007669"/>
    <property type="project" value="UniProtKB-KW"/>
</dbReference>
<gene>
    <name evidence="2" type="ORF">KFL_007530030</name>
</gene>
<dbReference type="PANTHER" id="PTHR47858">
    <property type="entry name" value="HALOACID DEHALOGENASE-LIKE HYDROLASE (HAD) SUPERFAMILY PROTEIN"/>
    <property type="match status" value="1"/>
</dbReference>
<dbReference type="Proteomes" id="UP000054558">
    <property type="component" value="Unassembled WGS sequence"/>
</dbReference>
<dbReference type="InterPro" id="IPR036412">
    <property type="entry name" value="HAD-like_sf"/>
</dbReference>
<keyword evidence="2" id="KW-0378">Hydrolase</keyword>
<protein>
    <submittedName>
        <fullName evidence="2">Haloacid dehalogenase-like hydrolase (HAD) superfamily protein</fullName>
    </submittedName>
</protein>
<evidence type="ECO:0000313" key="3">
    <source>
        <dbReference type="Proteomes" id="UP000054558"/>
    </source>
</evidence>
<dbReference type="PANTHER" id="PTHR47858:SF2">
    <property type="entry name" value="HALOACID DEHALOGENASE-LIKE HYDROLASE (HAD) SUPERFAMILY PROTEIN"/>
    <property type="match status" value="1"/>
</dbReference>
<dbReference type="EMBL" id="DF237702">
    <property type="protein sequence ID" value="GAQ91255.1"/>
    <property type="molecule type" value="Genomic_DNA"/>
</dbReference>
<dbReference type="OrthoDB" id="40579at2759"/>